<sequence length="130" mass="15340">MSVYIITVTGRVFATRAFNKSRKHRKTHLIGLKDDVIAQKVCDEIIMAQPEVEGIDYNDYIQIEKLDYNSAHIIHMMKLNNMNLLITTEYYFDSNTKEFDFHGDTIETPEPNTDEVIRYLNDLYMRKNDQ</sequence>
<dbReference type="AlphaFoldDB" id="A0A6C0F5B4"/>
<dbReference type="EMBL" id="MN738789">
    <property type="protein sequence ID" value="QHT36987.1"/>
    <property type="molecule type" value="Genomic_DNA"/>
</dbReference>
<protein>
    <submittedName>
        <fullName evidence="1">Uncharacterized protein</fullName>
    </submittedName>
</protein>
<accession>A0A6C0F5B4</accession>
<proteinExistence type="predicted"/>
<evidence type="ECO:0000313" key="1">
    <source>
        <dbReference type="EMBL" id="QHT36987.1"/>
    </source>
</evidence>
<organism evidence="1">
    <name type="scientific">viral metagenome</name>
    <dbReference type="NCBI Taxonomy" id="1070528"/>
    <lineage>
        <taxon>unclassified sequences</taxon>
        <taxon>metagenomes</taxon>
        <taxon>organismal metagenomes</taxon>
    </lineage>
</organism>
<name>A0A6C0F5B4_9ZZZZ</name>
<reference evidence="1" key="1">
    <citation type="journal article" date="2020" name="Nature">
        <title>Giant virus diversity and host interactions through global metagenomics.</title>
        <authorList>
            <person name="Schulz F."/>
            <person name="Roux S."/>
            <person name="Paez-Espino D."/>
            <person name="Jungbluth S."/>
            <person name="Walsh D.A."/>
            <person name="Denef V.J."/>
            <person name="McMahon K.D."/>
            <person name="Konstantinidis K.T."/>
            <person name="Eloe-Fadrosh E.A."/>
            <person name="Kyrpides N.C."/>
            <person name="Woyke T."/>
        </authorList>
    </citation>
    <scope>NUCLEOTIDE SEQUENCE</scope>
    <source>
        <strain evidence="1">GVMAG-S-ERX555967-131</strain>
    </source>
</reference>